<protein>
    <submittedName>
        <fullName evidence="4">4'-phosphopantetheinyl transferase</fullName>
    </submittedName>
</protein>
<dbReference type="GO" id="GO:0016740">
    <property type="term" value="F:transferase activity"/>
    <property type="evidence" value="ECO:0007669"/>
    <property type="project" value="UniProtKB-KW"/>
</dbReference>
<name>A0ABV9B4S5_9ACTN</name>
<keyword evidence="1 4" id="KW-0808">Transferase</keyword>
<dbReference type="Proteomes" id="UP001595839">
    <property type="component" value="Unassembled WGS sequence"/>
</dbReference>
<dbReference type="RefSeq" id="WP_381185690.1">
    <property type="nucleotide sequence ID" value="NZ_JBHSFK010000053.1"/>
</dbReference>
<dbReference type="InterPro" id="IPR037143">
    <property type="entry name" value="4-PPantetheinyl_Trfase_dom_sf"/>
</dbReference>
<evidence type="ECO:0000256" key="1">
    <source>
        <dbReference type="ARBA" id="ARBA00022679"/>
    </source>
</evidence>
<dbReference type="InterPro" id="IPR008278">
    <property type="entry name" value="4-PPantetheinyl_Trfase_dom"/>
</dbReference>
<dbReference type="InterPro" id="IPR041354">
    <property type="entry name" value="4PPT_N"/>
</dbReference>
<dbReference type="PRINTS" id="PR01399">
    <property type="entry name" value="ENTSNTHTASED"/>
</dbReference>
<proteinExistence type="predicted"/>
<feature type="domain" description="4'-phosphopantetheinyl transferase" evidence="2">
    <location>
        <begin position="106"/>
        <end position="185"/>
    </location>
</feature>
<gene>
    <name evidence="4" type="ORF">ACFPIH_48875</name>
</gene>
<dbReference type="PANTHER" id="PTHR38096:SF1">
    <property type="entry name" value="ENTEROBACTIN SYNTHASE COMPONENT D"/>
    <property type="match status" value="1"/>
</dbReference>
<dbReference type="Gene3D" id="3.90.470.20">
    <property type="entry name" value="4'-phosphopantetheinyl transferase domain"/>
    <property type="match status" value="1"/>
</dbReference>
<evidence type="ECO:0000313" key="4">
    <source>
        <dbReference type="EMBL" id="MFC4507248.1"/>
    </source>
</evidence>
<comment type="caution">
    <text evidence="4">The sequence shown here is derived from an EMBL/GenBank/DDBJ whole genome shotgun (WGS) entry which is preliminary data.</text>
</comment>
<evidence type="ECO:0000259" key="3">
    <source>
        <dbReference type="Pfam" id="PF17837"/>
    </source>
</evidence>
<evidence type="ECO:0000259" key="2">
    <source>
        <dbReference type="Pfam" id="PF01648"/>
    </source>
</evidence>
<organism evidence="4 5">
    <name type="scientific">Streptomyces vulcanius</name>
    <dbReference type="NCBI Taxonomy" id="1441876"/>
    <lineage>
        <taxon>Bacteria</taxon>
        <taxon>Bacillati</taxon>
        <taxon>Actinomycetota</taxon>
        <taxon>Actinomycetes</taxon>
        <taxon>Kitasatosporales</taxon>
        <taxon>Streptomycetaceae</taxon>
        <taxon>Streptomyces</taxon>
    </lineage>
</organism>
<dbReference type="Pfam" id="PF17837">
    <property type="entry name" value="4PPT_N"/>
    <property type="match status" value="1"/>
</dbReference>
<evidence type="ECO:0000313" key="5">
    <source>
        <dbReference type="Proteomes" id="UP001595839"/>
    </source>
</evidence>
<accession>A0ABV9B4S5</accession>
<reference evidence="5" key="1">
    <citation type="journal article" date="2019" name="Int. J. Syst. Evol. Microbiol.">
        <title>The Global Catalogue of Microorganisms (GCM) 10K type strain sequencing project: providing services to taxonomists for standard genome sequencing and annotation.</title>
        <authorList>
            <consortium name="The Broad Institute Genomics Platform"/>
            <consortium name="The Broad Institute Genome Sequencing Center for Infectious Disease"/>
            <person name="Wu L."/>
            <person name="Ma J."/>
        </authorList>
    </citation>
    <scope>NUCLEOTIDE SEQUENCE [LARGE SCALE GENOMIC DNA]</scope>
    <source>
        <strain evidence="5">CGMCC 4.7177</strain>
    </source>
</reference>
<feature type="domain" description="4'-phosphopantetheinyl transferase N-terminal" evidence="3">
    <location>
        <begin position="32"/>
        <end position="97"/>
    </location>
</feature>
<dbReference type="SUPFAM" id="SSF56214">
    <property type="entry name" value="4'-phosphopantetheinyl transferase"/>
    <property type="match status" value="1"/>
</dbReference>
<dbReference type="PANTHER" id="PTHR38096">
    <property type="entry name" value="ENTEROBACTIN SYNTHASE COMPONENT D"/>
    <property type="match status" value="1"/>
</dbReference>
<keyword evidence="5" id="KW-1185">Reference proteome</keyword>
<dbReference type="EMBL" id="JBHSFK010000053">
    <property type="protein sequence ID" value="MFC4507248.1"/>
    <property type="molecule type" value="Genomic_DNA"/>
</dbReference>
<dbReference type="InterPro" id="IPR003542">
    <property type="entry name" value="Enbac_synth_compD-like"/>
</dbReference>
<dbReference type="Pfam" id="PF01648">
    <property type="entry name" value="ACPS"/>
    <property type="match status" value="1"/>
</dbReference>
<sequence length="229" mass="24902">MIEELLPESVVCVEAFGAEGVREFGDAPLYPEEEALVARSVAKRRREFTVVRACARRAMEKLGVPPQPVLPGERGAPGWPEGLAGSMTHCDGYAAAALVRAADLASVGIDAEPHEPLPEGVLSAVALPAEEERLRRLAADRPEVHWDRLLFSAKESVYKAWFPLTRKWLDFSEADIDLPAGTAGQPYGTFRARLLVPGPVVDGHRLGHFEGTWTVRRGLVATSVSVHHA</sequence>